<evidence type="ECO:0000313" key="2">
    <source>
        <dbReference type="Proteomes" id="UP000001194"/>
    </source>
</evidence>
<dbReference type="GeneID" id="6079092"/>
<dbReference type="AlphaFoldDB" id="B0DHK6"/>
<accession>B0DHK6</accession>
<protein>
    <submittedName>
        <fullName evidence="1">Predicted protein</fullName>
    </submittedName>
</protein>
<gene>
    <name evidence="1" type="ORF">LACBIDRAFT_329293</name>
</gene>
<dbReference type="HOGENOM" id="CLU_1594825_0_0_1"/>
<dbReference type="InParanoid" id="B0DHK6"/>
<proteinExistence type="predicted"/>
<dbReference type="Proteomes" id="UP000001194">
    <property type="component" value="Unassembled WGS sequence"/>
</dbReference>
<dbReference type="EMBL" id="DS547111">
    <property type="protein sequence ID" value="EDR05853.1"/>
    <property type="molecule type" value="Genomic_DNA"/>
</dbReference>
<dbReference type="KEGG" id="lbc:LACBIDRAFT_329293"/>
<organism evidence="2">
    <name type="scientific">Laccaria bicolor (strain S238N-H82 / ATCC MYA-4686)</name>
    <name type="common">Bicoloured deceiver</name>
    <name type="synonym">Laccaria laccata var. bicolor</name>
    <dbReference type="NCBI Taxonomy" id="486041"/>
    <lineage>
        <taxon>Eukaryota</taxon>
        <taxon>Fungi</taxon>
        <taxon>Dikarya</taxon>
        <taxon>Basidiomycota</taxon>
        <taxon>Agaricomycotina</taxon>
        <taxon>Agaricomycetes</taxon>
        <taxon>Agaricomycetidae</taxon>
        <taxon>Agaricales</taxon>
        <taxon>Agaricineae</taxon>
        <taxon>Hydnangiaceae</taxon>
        <taxon>Laccaria</taxon>
    </lineage>
</organism>
<reference evidence="1 2" key="1">
    <citation type="journal article" date="2008" name="Nature">
        <title>The genome of Laccaria bicolor provides insights into mycorrhizal symbiosis.</title>
        <authorList>
            <person name="Martin F."/>
            <person name="Aerts A."/>
            <person name="Ahren D."/>
            <person name="Brun A."/>
            <person name="Danchin E.G.J."/>
            <person name="Duchaussoy F."/>
            <person name="Gibon J."/>
            <person name="Kohler A."/>
            <person name="Lindquist E."/>
            <person name="Pereda V."/>
            <person name="Salamov A."/>
            <person name="Shapiro H.J."/>
            <person name="Wuyts J."/>
            <person name="Blaudez D."/>
            <person name="Buee M."/>
            <person name="Brokstein P."/>
            <person name="Canbaeck B."/>
            <person name="Cohen D."/>
            <person name="Courty P.E."/>
            <person name="Coutinho P.M."/>
            <person name="Delaruelle C."/>
            <person name="Detter J.C."/>
            <person name="Deveau A."/>
            <person name="DiFazio S."/>
            <person name="Duplessis S."/>
            <person name="Fraissinet-Tachet L."/>
            <person name="Lucic E."/>
            <person name="Frey-Klett P."/>
            <person name="Fourrey C."/>
            <person name="Feussner I."/>
            <person name="Gay G."/>
            <person name="Grimwood J."/>
            <person name="Hoegger P.J."/>
            <person name="Jain P."/>
            <person name="Kilaru S."/>
            <person name="Labbe J."/>
            <person name="Lin Y.C."/>
            <person name="Legue V."/>
            <person name="Le Tacon F."/>
            <person name="Marmeisse R."/>
            <person name="Melayah D."/>
            <person name="Montanini B."/>
            <person name="Muratet M."/>
            <person name="Nehls U."/>
            <person name="Niculita-Hirzel H."/>
            <person name="Oudot-Le Secq M.P."/>
            <person name="Peter M."/>
            <person name="Quesneville H."/>
            <person name="Rajashekar B."/>
            <person name="Reich M."/>
            <person name="Rouhier N."/>
            <person name="Schmutz J."/>
            <person name="Yin T."/>
            <person name="Chalot M."/>
            <person name="Henrissat B."/>
            <person name="Kuees U."/>
            <person name="Lucas S."/>
            <person name="Van de Peer Y."/>
            <person name="Podila G.K."/>
            <person name="Polle A."/>
            <person name="Pukkila P.J."/>
            <person name="Richardson P.M."/>
            <person name="Rouze P."/>
            <person name="Sanders I.R."/>
            <person name="Stajich J.E."/>
            <person name="Tunlid A."/>
            <person name="Tuskan G."/>
            <person name="Grigoriev I.V."/>
        </authorList>
    </citation>
    <scope>NUCLEOTIDE SEQUENCE [LARGE SCALE GENOMIC DNA]</scope>
    <source>
        <strain evidence="2">S238N-H82 / ATCC MYA-4686</strain>
    </source>
</reference>
<name>B0DHK6_LACBS</name>
<keyword evidence="2" id="KW-1185">Reference proteome</keyword>
<dbReference type="RefSeq" id="XP_001883529.1">
    <property type="nucleotide sequence ID" value="XM_001883494.1"/>
</dbReference>
<evidence type="ECO:0000313" key="1">
    <source>
        <dbReference type="EMBL" id="EDR05853.1"/>
    </source>
</evidence>
<sequence>MPEDMDAKETDAIPVAESADIFTLIQIFFPQGWSHSFEIRILSRHGTMALVSWVQLVTGRHRQVESQRLNNDDHLAWTAVEALKVSNPTPEAVVQPVAANKSKEGESDTVALEDRGFGIVTMKGVCSELSSAIDKFIQLESENQKFKTFRQWQRRYCWTWRTGIRIN</sequence>